<name>A0ABR4I9V8_9EURO</name>
<evidence type="ECO:0000256" key="1">
    <source>
        <dbReference type="SAM" id="MobiDB-lite"/>
    </source>
</evidence>
<keyword evidence="4" id="KW-1185">Reference proteome</keyword>
<organism evidence="3 4">
    <name type="scientific">Aspergillus cavernicola</name>
    <dbReference type="NCBI Taxonomy" id="176166"/>
    <lineage>
        <taxon>Eukaryota</taxon>
        <taxon>Fungi</taxon>
        <taxon>Dikarya</taxon>
        <taxon>Ascomycota</taxon>
        <taxon>Pezizomycotina</taxon>
        <taxon>Eurotiomycetes</taxon>
        <taxon>Eurotiomycetidae</taxon>
        <taxon>Eurotiales</taxon>
        <taxon>Aspergillaceae</taxon>
        <taxon>Aspergillus</taxon>
        <taxon>Aspergillus subgen. Nidulantes</taxon>
    </lineage>
</organism>
<reference evidence="3 4" key="1">
    <citation type="submission" date="2024-07" db="EMBL/GenBank/DDBJ databases">
        <title>Section-level genome sequencing and comparative genomics of Aspergillus sections Usti and Cavernicolus.</title>
        <authorList>
            <consortium name="Lawrence Berkeley National Laboratory"/>
            <person name="Nybo J.L."/>
            <person name="Vesth T.C."/>
            <person name="Theobald S."/>
            <person name="Frisvad J.C."/>
            <person name="Larsen T.O."/>
            <person name="Kjaerboelling I."/>
            <person name="Rothschild-Mancinelli K."/>
            <person name="Lyhne E.K."/>
            <person name="Kogle M.E."/>
            <person name="Barry K."/>
            <person name="Clum A."/>
            <person name="Na H."/>
            <person name="Ledsgaard L."/>
            <person name="Lin J."/>
            <person name="Lipzen A."/>
            <person name="Kuo A."/>
            <person name="Riley R."/>
            <person name="Mondo S."/>
            <person name="LaButti K."/>
            <person name="Haridas S."/>
            <person name="Pangalinan J."/>
            <person name="Salamov A.A."/>
            <person name="Simmons B.A."/>
            <person name="Magnuson J.K."/>
            <person name="Chen J."/>
            <person name="Drula E."/>
            <person name="Henrissat B."/>
            <person name="Wiebenga A."/>
            <person name="Lubbers R.J."/>
            <person name="Gomes A.C."/>
            <person name="Makela M.R."/>
            <person name="Stajich J."/>
            <person name="Grigoriev I.V."/>
            <person name="Mortensen U.H."/>
            <person name="De vries R.P."/>
            <person name="Baker S.E."/>
            <person name="Andersen M.R."/>
        </authorList>
    </citation>
    <scope>NUCLEOTIDE SEQUENCE [LARGE SCALE GENOMIC DNA]</scope>
    <source>
        <strain evidence="3 4">CBS 600.67</strain>
    </source>
</reference>
<proteinExistence type="predicted"/>
<dbReference type="InterPro" id="IPR057684">
    <property type="entry name" value="DUF7924"/>
</dbReference>
<dbReference type="EMBL" id="JBFXLS010000050">
    <property type="protein sequence ID" value="KAL2823722.1"/>
    <property type="molecule type" value="Genomic_DNA"/>
</dbReference>
<evidence type="ECO:0000313" key="3">
    <source>
        <dbReference type="EMBL" id="KAL2823722.1"/>
    </source>
</evidence>
<dbReference type="Proteomes" id="UP001610335">
    <property type="component" value="Unassembled WGS sequence"/>
</dbReference>
<sequence length="410" mass="46918">MPVRFPVVDQQLILSQLLQEQLQTVKGASVYHWIQNHKWPGTLFKSTSMQRMKDLRLTDSAIPTSTLQSNTKTPVARSYTYKSDKCVRFLNYRGSFLSDHEDGITHDDMAFCQKLFERDCEVPPGTIFDANTFGYIVNRMRSKNETAVMKIMHQLIIPSAEIEIYRGHIEFKHLIDSINESWDGSISLDETTPRPQLETHIQQGQYQLPRPQPDYAVGFSKDAFNRLRLTKLRPFLGGQDDTSSFKGTVDMFFPFFTAEAKCSKGSLEEADRQNAHSMARSLKGVVELFQLVKREKELHRRILAFSISHDHSSLKIYAHYPIITSEKITYYQHLVHGFSFIPLNGKEKWTSYKFVMALYNDWVPTHFERLCSAVDALPDDINFGVAAQPEIQSEQSAPQNAAGTDGSFSK</sequence>
<evidence type="ECO:0000259" key="2">
    <source>
        <dbReference type="Pfam" id="PF25545"/>
    </source>
</evidence>
<dbReference type="PANTHER" id="PTHR42470">
    <property type="entry name" value="VAST DOMAIN-CONTAINING PROTEIN"/>
    <property type="match status" value="1"/>
</dbReference>
<protein>
    <recommendedName>
        <fullName evidence="2">DUF7924 domain-containing protein</fullName>
    </recommendedName>
</protein>
<gene>
    <name evidence="3" type="ORF">BDW59DRAFT_96379</name>
</gene>
<feature type="region of interest" description="Disordered" evidence="1">
    <location>
        <begin position="390"/>
        <end position="410"/>
    </location>
</feature>
<dbReference type="Pfam" id="PF25545">
    <property type="entry name" value="DUF7924"/>
    <property type="match status" value="1"/>
</dbReference>
<dbReference type="PANTHER" id="PTHR42470:SF2">
    <property type="match status" value="1"/>
</dbReference>
<feature type="domain" description="DUF7924" evidence="2">
    <location>
        <begin position="133"/>
        <end position="374"/>
    </location>
</feature>
<evidence type="ECO:0000313" key="4">
    <source>
        <dbReference type="Proteomes" id="UP001610335"/>
    </source>
</evidence>
<comment type="caution">
    <text evidence="3">The sequence shown here is derived from an EMBL/GenBank/DDBJ whole genome shotgun (WGS) entry which is preliminary data.</text>
</comment>
<accession>A0ABR4I9V8</accession>